<comment type="caution">
    <text evidence="2">The sequence shown here is derived from an EMBL/GenBank/DDBJ whole genome shotgun (WGS) entry which is preliminary data.</text>
</comment>
<proteinExistence type="predicted"/>
<dbReference type="RefSeq" id="XP_040657444.1">
    <property type="nucleotide sequence ID" value="XM_040802411.1"/>
</dbReference>
<organism evidence="2 3">
    <name type="scientific">Drechmeria coniospora</name>
    <name type="common">Nematophagous fungus</name>
    <name type="synonym">Meria coniospora</name>
    <dbReference type="NCBI Taxonomy" id="98403"/>
    <lineage>
        <taxon>Eukaryota</taxon>
        <taxon>Fungi</taxon>
        <taxon>Dikarya</taxon>
        <taxon>Ascomycota</taxon>
        <taxon>Pezizomycotina</taxon>
        <taxon>Sordariomycetes</taxon>
        <taxon>Hypocreomycetidae</taxon>
        <taxon>Hypocreales</taxon>
        <taxon>Ophiocordycipitaceae</taxon>
        <taxon>Drechmeria</taxon>
    </lineage>
</organism>
<feature type="region of interest" description="Disordered" evidence="1">
    <location>
        <begin position="1"/>
        <end position="37"/>
    </location>
</feature>
<gene>
    <name evidence="2" type="ORF">DCS_05105</name>
</gene>
<name>A0A151GM72_DRECN</name>
<evidence type="ECO:0000256" key="1">
    <source>
        <dbReference type="SAM" id="MobiDB-lite"/>
    </source>
</evidence>
<reference evidence="2 3" key="1">
    <citation type="journal article" date="2016" name="Sci. Rep.">
        <title>Insights into Adaptations to a Near-Obligate Nematode Endoparasitic Lifestyle from the Finished Genome of Drechmeria coniospora.</title>
        <authorList>
            <person name="Zhang L."/>
            <person name="Zhou Z."/>
            <person name="Guo Q."/>
            <person name="Fokkens L."/>
            <person name="Miskei M."/>
            <person name="Pocsi I."/>
            <person name="Zhang W."/>
            <person name="Chen M."/>
            <person name="Wang L."/>
            <person name="Sun Y."/>
            <person name="Donzelli B.G."/>
            <person name="Gibson D.M."/>
            <person name="Nelson D.R."/>
            <person name="Luo J.G."/>
            <person name="Rep M."/>
            <person name="Liu H."/>
            <person name="Yang S."/>
            <person name="Wang J."/>
            <person name="Krasnoff S.B."/>
            <person name="Xu Y."/>
            <person name="Molnar I."/>
            <person name="Lin M."/>
        </authorList>
    </citation>
    <scope>NUCLEOTIDE SEQUENCE [LARGE SCALE GENOMIC DNA]</scope>
    <source>
        <strain evidence="2 3">ARSEF 6962</strain>
    </source>
</reference>
<dbReference type="InParanoid" id="A0A151GM72"/>
<sequence>MSTTSVNTVSAASHHILPSKHANHREHTEHAVEGEKMEATTAAYSFTTSSESQANYCLHVNLSVLDSSAHLADIDGRTWACPIDIDDQDLTFRGKSLSAWYEERRRGCLDSANGRMTVMPVPRK</sequence>
<accession>A0A151GM72</accession>
<dbReference type="AlphaFoldDB" id="A0A151GM72"/>
<dbReference type="Proteomes" id="UP000076580">
    <property type="component" value="Chromosome 02"/>
</dbReference>
<dbReference type="GeneID" id="63717748"/>
<protein>
    <submittedName>
        <fullName evidence="2">Uncharacterized protein</fullName>
    </submittedName>
</protein>
<feature type="compositionally biased region" description="Basic and acidic residues" evidence="1">
    <location>
        <begin position="25"/>
        <end position="37"/>
    </location>
</feature>
<dbReference type="STRING" id="98403.A0A151GM72"/>
<feature type="compositionally biased region" description="Low complexity" evidence="1">
    <location>
        <begin position="1"/>
        <end position="13"/>
    </location>
</feature>
<dbReference type="OrthoDB" id="3519400at2759"/>
<dbReference type="EMBL" id="LAYC01000002">
    <property type="protein sequence ID" value="KYK58092.1"/>
    <property type="molecule type" value="Genomic_DNA"/>
</dbReference>
<evidence type="ECO:0000313" key="2">
    <source>
        <dbReference type="EMBL" id="KYK58092.1"/>
    </source>
</evidence>
<evidence type="ECO:0000313" key="3">
    <source>
        <dbReference type="Proteomes" id="UP000076580"/>
    </source>
</evidence>
<keyword evidence="3" id="KW-1185">Reference proteome</keyword>